<sequence length="435" mass="47173">MPLFANLTHLISRIHQGQLSVETLLTQYLTTISERENDIHAFVDLQPDFALQIARQLDQKPLIQRQKPLYGIPVAIKEIIDVAGLCCAWGSPIHQGRVPMSDAPLVTRLRDAGAIIIGTTVSTEYAIANAGPTRHPYDLQRTPGGSSSGSAAAVAAQMVPIAIGSQTIGSVIRPATYCGVYGLKPTRGAISRVGVMPLSPALDHIGILASQPEAITLACQALFGFDPRDSGSCDIAPPRLENTQLPKKAIYFNNLLADRIESPSQLALQRATRIFQEHDIPVIEKELPAAFASHIDCIHTLLCRDMAMIHGEDRRRAGQQMSERLRGLIDRGLQISDEAYRAAQQQADDYQDYLCHLLQDDQIFLAAAADSIAPMWASDHTGVPFLQGLWTLTGLPTLAVPCGRVTGLPVGVQLIAKPCAEHVILNAARLIANHL</sequence>
<dbReference type="OrthoDB" id="9811471at2"/>
<dbReference type="Pfam" id="PF01425">
    <property type="entry name" value="Amidase"/>
    <property type="match status" value="1"/>
</dbReference>
<dbReference type="Proteomes" id="UP000194798">
    <property type="component" value="Unassembled WGS sequence"/>
</dbReference>
<reference evidence="3 4" key="1">
    <citation type="submission" date="2016-12" db="EMBL/GenBank/DDBJ databases">
        <title>Thioflexothrix psekupsii D3 genome sequencing and assembly.</title>
        <authorList>
            <person name="Fomenkov A."/>
            <person name="Vincze T."/>
            <person name="Grabovich M."/>
            <person name="Anton B.P."/>
            <person name="Dubinina G."/>
            <person name="Orlova M."/>
            <person name="Belousova E."/>
            <person name="Roberts R.J."/>
        </authorList>
    </citation>
    <scope>NUCLEOTIDE SEQUENCE [LARGE SCALE GENOMIC DNA]</scope>
    <source>
        <strain evidence="3">D3</strain>
    </source>
</reference>
<dbReference type="Gene3D" id="3.90.1300.10">
    <property type="entry name" value="Amidase signature (AS) domain"/>
    <property type="match status" value="1"/>
</dbReference>
<accession>A0A251XCB8</accession>
<dbReference type="InterPro" id="IPR000120">
    <property type="entry name" value="Amidase"/>
</dbReference>
<proteinExistence type="inferred from homology"/>
<dbReference type="InterPro" id="IPR036928">
    <property type="entry name" value="AS_sf"/>
</dbReference>
<comment type="similarity">
    <text evidence="1">Belongs to the amidase family.</text>
</comment>
<dbReference type="GO" id="GO:0003824">
    <property type="term" value="F:catalytic activity"/>
    <property type="evidence" value="ECO:0007669"/>
    <property type="project" value="InterPro"/>
</dbReference>
<gene>
    <name evidence="3" type="ORF">TPSD3_03270</name>
</gene>
<dbReference type="RefSeq" id="WP_086487152.1">
    <property type="nucleotide sequence ID" value="NZ_MSLT01000006.1"/>
</dbReference>
<keyword evidence="4" id="KW-1185">Reference proteome</keyword>
<evidence type="ECO:0000259" key="2">
    <source>
        <dbReference type="Pfam" id="PF01425"/>
    </source>
</evidence>
<dbReference type="EMBL" id="MSLT01000006">
    <property type="protein sequence ID" value="OUD15555.1"/>
    <property type="molecule type" value="Genomic_DNA"/>
</dbReference>
<organism evidence="3 4">
    <name type="scientific">Thioflexithrix psekupsensis</name>
    <dbReference type="NCBI Taxonomy" id="1570016"/>
    <lineage>
        <taxon>Bacteria</taxon>
        <taxon>Pseudomonadati</taxon>
        <taxon>Pseudomonadota</taxon>
        <taxon>Gammaproteobacteria</taxon>
        <taxon>Thiotrichales</taxon>
        <taxon>Thioflexithrix</taxon>
    </lineage>
</organism>
<evidence type="ECO:0000256" key="1">
    <source>
        <dbReference type="ARBA" id="ARBA00009199"/>
    </source>
</evidence>
<evidence type="ECO:0000313" key="3">
    <source>
        <dbReference type="EMBL" id="OUD15555.1"/>
    </source>
</evidence>
<comment type="caution">
    <text evidence="3">The sequence shown here is derived from an EMBL/GenBank/DDBJ whole genome shotgun (WGS) entry which is preliminary data.</text>
</comment>
<dbReference type="PANTHER" id="PTHR11895:SF7">
    <property type="entry name" value="GLUTAMYL-TRNA(GLN) AMIDOTRANSFERASE SUBUNIT A, MITOCHONDRIAL"/>
    <property type="match status" value="1"/>
</dbReference>
<dbReference type="AlphaFoldDB" id="A0A251XCB8"/>
<evidence type="ECO:0000313" key="4">
    <source>
        <dbReference type="Proteomes" id="UP000194798"/>
    </source>
</evidence>
<name>A0A251XCB8_9GAMM</name>
<dbReference type="SUPFAM" id="SSF75304">
    <property type="entry name" value="Amidase signature (AS) enzymes"/>
    <property type="match status" value="1"/>
</dbReference>
<dbReference type="PANTHER" id="PTHR11895">
    <property type="entry name" value="TRANSAMIDASE"/>
    <property type="match status" value="1"/>
</dbReference>
<feature type="domain" description="Amidase" evidence="2">
    <location>
        <begin position="24"/>
        <end position="425"/>
    </location>
</feature>
<protein>
    <recommendedName>
        <fullName evidence="2">Amidase domain-containing protein</fullName>
    </recommendedName>
</protein>
<dbReference type="InterPro" id="IPR023631">
    <property type="entry name" value="Amidase_dom"/>
</dbReference>